<keyword evidence="2" id="KW-1185">Reference proteome</keyword>
<dbReference type="Proteomes" id="UP000254848">
    <property type="component" value="Unassembled WGS sequence"/>
</dbReference>
<dbReference type="RefSeq" id="WP_115457882.1">
    <property type="nucleotide sequence ID" value="NZ_QRAP01000003.1"/>
</dbReference>
<evidence type="ECO:0000313" key="2">
    <source>
        <dbReference type="Proteomes" id="UP000254848"/>
    </source>
</evidence>
<dbReference type="AlphaFoldDB" id="A0A370QTV5"/>
<evidence type="ECO:0008006" key="3">
    <source>
        <dbReference type="Google" id="ProtNLM"/>
    </source>
</evidence>
<dbReference type="EMBL" id="QRAP01000003">
    <property type="protein sequence ID" value="RDK92680.1"/>
    <property type="molecule type" value="Genomic_DNA"/>
</dbReference>
<sequence length="235" mass="25600">MNPSLTDQLVEEILRRLQKKVLLLLTRGDGYRDEIFTRLRAMENVAFTVAAADDVHDADRWATLGGLRPLDEFAAPQSMAPYHTLLLPFLDVVTAAELADARPLSTVSRVTHHALLAGKAVLALPYHCDPGSELNRVRGLGKNPAYAARIQAHLAALAGCGVSLCDLDDAERQLSGIHATPPVATATTTAHYLTLRDVMADQRLTQTPGARLTDAALDYLKQNRPLPLTRSPQEQ</sequence>
<gene>
    <name evidence="1" type="ORF">C8D90_10370</name>
</gene>
<accession>A0A370QTV5</accession>
<proteinExistence type="predicted"/>
<organism evidence="1 2">
    <name type="scientific">Enterobacillus tribolii</name>
    <dbReference type="NCBI Taxonomy" id="1487935"/>
    <lineage>
        <taxon>Bacteria</taxon>
        <taxon>Pseudomonadati</taxon>
        <taxon>Pseudomonadota</taxon>
        <taxon>Gammaproteobacteria</taxon>
        <taxon>Enterobacterales</taxon>
        <taxon>Hafniaceae</taxon>
        <taxon>Enterobacillus</taxon>
    </lineage>
</organism>
<reference evidence="1 2" key="1">
    <citation type="submission" date="2018-07" db="EMBL/GenBank/DDBJ databases">
        <title>Genomic Encyclopedia of Type Strains, Phase IV (KMG-IV): sequencing the most valuable type-strain genomes for metagenomic binning, comparative biology and taxonomic classification.</title>
        <authorList>
            <person name="Goeker M."/>
        </authorList>
    </citation>
    <scope>NUCLEOTIDE SEQUENCE [LARGE SCALE GENOMIC DNA]</scope>
    <source>
        <strain evidence="1 2">DSM 103736</strain>
    </source>
</reference>
<name>A0A370QTV5_9GAMM</name>
<dbReference type="OrthoDB" id="6492516at2"/>
<protein>
    <recommendedName>
        <fullName evidence="3">Flavoprotein</fullName>
    </recommendedName>
</protein>
<evidence type="ECO:0000313" key="1">
    <source>
        <dbReference type="EMBL" id="RDK92680.1"/>
    </source>
</evidence>
<comment type="caution">
    <text evidence="1">The sequence shown here is derived from an EMBL/GenBank/DDBJ whole genome shotgun (WGS) entry which is preliminary data.</text>
</comment>